<evidence type="ECO:0000313" key="1">
    <source>
        <dbReference type="Proteomes" id="UP000038045"/>
    </source>
</evidence>
<proteinExistence type="predicted"/>
<sequence>MGAKNCFGYLYIYGRFNIQFLCRDGTLQPDEVTVQLCESNGLYNEYYKWGYYTPQTSLLRFNNYSRPNAFKSYYTRVLVKHRCPENGDEPLETPRCNIVRPSDDCLVYRTLQPDEVTVQLCESNIFYNDYYNWGYYTPQTSLLRFYNYSRTNMFKRYYTRVLVKHTCPKDGGQSLSTPRCSIVRPSDDCLSCSDPSQPICNLEANFSIPNKYDDCD</sequence>
<name>A0A0N5A6B8_PARTI</name>
<accession>A0A0N5A6B8</accession>
<organism evidence="1 2">
    <name type="scientific">Parastrongyloides trichosuri</name>
    <name type="common">Possum-specific nematode worm</name>
    <dbReference type="NCBI Taxonomy" id="131310"/>
    <lineage>
        <taxon>Eukaryota</taxon>
        <taxon>Metazoa</taxon>
        <taxon>Ecdysozoa</taxon>
        <taxon>Nematoda</taxon>
        <taxon>Chromadorea</taxon>
        <taxon>Rhabditida</taxon>
        <taxon>Tylenchina</taxon>
        <taxon>Panagrolaimomorpha</taxon>
        <taxon>Strongyloidoidea</taxon>
        <taxon>Strongyloididae</taxon>
        <taxon>Parastrongyloides</taxon>
    </lineage>
</organism>
<dbReference type="AlphaFoldDB" id="A0A0N5A6B8"/>
<dbReference type="WBParaSite" id="PTRK_0001747300.1">
    <property type="protein sequence ID" value="PTRK_0001747300.1"/>
    <property type="gene ID" value="PTRK_0001747300"/>
</dbReference>
<dbReference type="Proteomes" id="UP000038045">
    <property type="component" value="Unplaced"/>
</dbReference>
<evidence type="ECO:0000313" key="2">
    <source>
        <dbReference type="WBParaSite" id="PTRK_0001747300.1"/>
    </source>
</evidence>
<reference evidence="2" key="1">
    <citation type="submission" date="2017-02" db="UniProtKB">
        <authorList>
            <consortium name="WormBaseParasite"/>
        </authorList>
    </citation>
    <scope>IDENTIFICATION</scope>
</reference>
<protein>
    <submittedName>
        <fullName evidence="2">CUB domain-containing protein</fullName>
    </submittedName>
</protein>
<keyword evidence="1" id="KW-1185">Reference proteome</keyword>